<dbReference type="Gene3D" id="1.10.287.1260">
    <property type="match status" value="1"/>
</dbReference>
<comment type="function">
    <text evidence="7">Mechanosensitive channel that participates in the regulation of osmotic pressure changes within the cell, opening in response to stretch forces in the membrane lipid bilayer, without the need for other proteins. Contributes to normal resistance to hypoosmotic shock. Forms an ion channel of 1.0 nanosiemens conductance with a slight preference for anions.</text>
</comment>
<feature type="transmembrane region" description="Helical" evidence="7">
    <location>
        <begin position="131"/>
        <end position="153"/>
    </location>
</feature>
<evidence type="ECO:0000256" key="1">
    <source>
        <dbReference type="ARBA" id="ARBA00004651"/>
    </source>
</evidence>
<organism evidence="10 11">
    <name type="scientific">Candidatus Seongchinamella marina</name>
    <dbReference type="NCBI Taxonomy" id="2518990"/>
    <lineage>
        <taxon>Bacteria</taxon>
        <taxon>Pseudomonadati</taxon>
        <taxon>Pseudomonadota</taxon>
        <taxon>Gammaproteobacteria</taxon>
        <taxon>Cellvibrionales</taxon>
        <taxon>Halieaceae</taxon>
        <taxon>Seongchinamella</taxon>
    </lineage>
</organism>
<dbReference type="PANTHER" id="PTHR30221">
    <property type="entry name" value="SMALL-CONDUCTANCE MECHANOSENSITIVE CHANNEL"/>
    <property type="match status" value="1"/>
</dbReference>
<dbReference type="InterPro" id="IPR011014">
    <property type="entry name" value="MscS_channel_TM-2"/>
</dbReference>
<dbReference type="Pfam" id="PF00924">
    <property type="entry name" value="MS_channel_2nd"/>
    <property type="match status" value="1"/>
</dbReference>
<evidence type="ECO:0000313" key="11">
    <source>
        <dbReference type="Proteomes" id="UP001143307"/>
    </source>
</evidence>
<keyword evidence="7" id="KW-0406">Ion transport</keyword>
<evidence type="ECO:0000256" key="6">
    <source>
        <dbReference type="ARBA" id="ARBA00023136"/>
    </source>
</evidence>
<evidence type="ECO:0000259" key="8">
    <source>
        <dbReference type="Pfam" id="PF00924"/>
    </source>
</evidence>
<accession>A0ABT3STR0</accession>
<evidence type="ECO:0000259" key="9">
    <source>
        <dbReference type="Pfam" id="PF21082"/>
    </source>
</evidence>
<keyword evidence="7" id="KW-0997">Cell inner membrane</keyword>
<feature type="domain" description="Mechanosensitive ion channel MscS" evidence="8">
    <location>
        <begin position="180"/>
        <end position="246"/>
    </location>
</feature>
<dbReference type="Gene3D" id="2.30.30.60">
    <property type="match status" value="1"/>
</dbReference>
<comment type="subcellular location">
    <subcellularLocation>
        <location evidence="7">Cell inner membrane</location>
        <topology evidence="7">Multi-pass membrane protein</topology>
    </subcellularLocation>
    <subcellularLocation>
        <location evidence="1">Cell membrane</location>
        <topology evidence="1">Multi-pass membrane protein</topology>
    </subcellularLocation>
</comment>
<dbReference type="InterPro" id="IPR011066">
    <property type="entry name" value="MscS_channel_C_sf"/>
</dbReference>
<dbReference type="InterPro" id="IPR045275">
    <property type="entry name" value="MscS_archaea/bacteria_type"/>
</dbReference>
<dbReference type="Gene3D" id="3.30.70.100">
    <property type="match status" value="1"/>
</dbReference>
<comment type="subunit">
    <text evidence="7">Homoheptamer.</text>
</comment>
<keyword evidence="4 7" id="KW-0812">Transmembrane</keyword>
<dbReference type="InterPro" id="IPR049278">
    <property type="entry name" value="MS_channel_C"/>
</dbReference>
<evidence type="ECO:0000256" key="4">
    <source>
        <dbReference type="ARBA" id="ARBA00022692"/>
    </source>
</evidence>
<comment type="caution">
    <text evidence="10">The sequence shown here is derived from an EMBL/GenBank/DDBJ whole genome shotgun (WGS) entry which is preliminary data.</text>
</comment>
<keyword evidence="7" id="KW-0813">Transport</keyword>
<keyword evidence="11" id="KW-1185">Reference proteome</keyword>
<dbReference type="InterPro" id="IPR006685">
    <property type="entry name" value="MscS_channel_2nd"/>
</dbReference>
<keyword evidence="3" id="KW-1003">Cell membrane</keyword>
<dbReference type="SUPFAM" id="SSF82689">
    <property type="entry name" value="Mechanosensitive channel protein MscS (YggB), C-terminal domain"/>
    <property type="match status" value="1"/>
</dbReference>
<dbReference type="SUPFAM" id="SSF50182">
    <property type="entry name" value="Sm-like ribonucleoproteins"/>
    <property type="match status" value="1"/>
</dbReference>
<feature type="domain" description="Mechanosensitive ion channel MscS C-terminal" evidence="9">
    <location>
        <begin position="253"/>
        <end position="335"/>
    </location>
</feature>
<comment type="caution">
    <text evidence="7">Lacks conserved residue(s) required for the propagation of feature annotation.</text>
</comment>
<dbReference type="SUPFAM" id="SSF82861">
    <property type="entry name" value="Mechanosensitive channel protein MscS (YggB), transmembrane region"/>
    <property type="match status" value="1"/>
</dbReference>
<feature type="transmembrane region" description="Helical" evidence="7">
    <location>
        <begin position="92"/>
        <end position="110"/>
    </location>
</feature>
<protein>
    <recommendedName>
        <fullName evidence="7">Small-conductance mechanosensitive channel</fullName>
    </recommendedName>
</protein>
<sequence>MDSRLALDANNTGVQGAANEIKIALAVEVRRLESLLKLMVRIEIDTVVYRSVLLRESSGVSLRLFDPEALRQTLEDSWGSVSDAVSRSLPDIFLKLLAFVVILIAFRALSQLVKRVVSSALIKSGAEFSTLLKDVLISVSGASVMMLGILVALSQVGISLGPALAGLGVAGFIVGFALQDTLGNFAAGGMILFYRPYDVDDFVEVAGTIGLVKKMTLVSTTINTFDNQTLIIPNSKIWGDVIKNVTAQKTRRVDLEFGVSYSDDLEKTERVLREIVESHEKVLTDPAPNIRLHTLGDSSVNFVVRPWTKTPDYWEVYWDITREVKMRFDREGISIPFPQRDVHFYKQDS</sequence>
<dbReference type="PANTHER" id="PTHR30221:SF1">
    <property type="entry name" value="SMALL-CONDUCTANCE MECHANOSENSITIVE CHANNEL"/>
    <property type="match status" value="1"/>
</dbReference>
<evidence type="ECO:0000256" key="3">
    <source>
        <dbReference type="ARBA" id="ARBA00022475"/>
    </source>
</evidence>
<dbReference type="EMBL" id="SHNP01000002">
    <property type="protein sequence ID" value="MCX2973375.1"/>
    <property type="molecule type" value="Genomic_DNA"/>
</dbReference>
<gene>
    <name evidence="10" type="ORF">EYC87_07220</name>
</gene>
<name>A0ABT3STR0_9GAMM</name>
<keyword evidence="5 7" id="KW-1133">Transmembrane helix</keyword>
<comment type="similarity">
    <text evidence="2 7">Belongs to the MscS (TC 1.A.23) family.</text>
</comment>
<reference evidence="10" key="1">
    <citation type="submission" date="2019-02" db="EMBL/GenBank/DDBJ databases">
        <authorList>
            <person name="Li S.-H."/>
        </authorList>
    </citation>
    <scope>NUCLEOTIDE SEQUENCE</scope>
    <source>
        <strain evidence="10">IMCC8485</strain>
    </source>
</reference>
<dbReference type="InterPro" id="IPR023408">
    <property type="entry name" value="MscS_beta-dom_sf"/>
</dbReference>
<dbReference type="Pfam" id="PF21082">
    <property type="entry name" value="MS_channel_3rd"/>
    <property type="match status" value="1"/>
</dbReference>
<dbReference type="Proteomes" id="UP001143307">
    <property type="component" value="Unassembled WGS sequence"/>
</dbReference>
<evidence type="ECO:0000256" key="5">
    <source>
        <dbReference type="ARBA" id="ARBA00022989"/>
    </source>
</evidence>
<dbReference type="InterPro" id="IPR010920">
    <property type="entry name" value="LSM_dom_sf"/>
</dbReference>
<feature type="transmembrane region" description="Helical" evidence="7">
    <location>
        <begin position="159"/>
        <end position="178"/>
    </location>
</feature>
<keyword evidence="7" id="KW-0407">Ion channel</keyword>
<proteinExistence type="inferred from homology"/>
<keyword evidence="6 7" id="KW-0472">Membrane</keyword>
<evidence type="ECO:0000256" key="2">
    <source>
        <dbReference type="ARBA" id="ARBA00008017"/>
    </source>
</evidence>
<evidence type="ECO:0000256" key="7">
    <source>
        <dbReference type="RuleBase" id="RU369025"/>
    </source>
</evidence>
<evidence type="ECO:0000313" key="10">
    <source>
        <dbReference type="EMBL" id="MCX2973375.1"/>
    </source>
</evidence>